<protein>
    <submittedName>
        <fullName evidence="1">Esterase family protein</fullName>
    </submittedName>
</protein>
<name>A0A9X2IXN4_9NOCA</name>
<dbReference type="AlphaFoldDB" id="A0A9X2IXN4"/>
<dbReference type="InterPro" id="IPR050583">
    <property type="entry name" value="Mycobacterial_A85_antigen"/>
</dbReference>
<evidence type="ECO:0000313" key="1">
    <source>
        <dbReference type="EMBL" id="MCM6776212.1"/>
    </source>
</evidence>
<sequence>MGASHATADPTEQLEWMTSIASEDGSKIAGVEQIDDRNIRLQIYSAAMDKTFPVEIQRPADTSAPRPSLYLLSGLDAGESLASWQAQTDVRPFLSDKNVNLIMPIGGKASYYTDWVNDDPVLGRNKWRTYLTEELPPLLNAALGTNEVNAIAGISTSGTSVLALPIAKPGLYKAAASYSGCAQTSDPTGAYFVKTAVGMGGGNPYNMWGPMGSPEWAANDPYLHAEGLRGLELYFSSGNGRPGEYDTLDGRKSQLDGVKTQIDGKGDQLGVFGLLNQLTIGGTIESATNYCTHNMQKKLEELGIPATFHYTSGTHSWGYWEDEFKASWPVIARGIGLSEE</sequence>
<gene>
    <name evidence="1" type="ORF">NDR86_22260</name>
</gene>
<dbReference type="Pfam" id="PF00756">
    <property type="entry name" value="Esterase"/>
    <property type="match status" value="1"/>
</dbReference>
<dbReference type="PANTHER" id="PTHR48098:SF1">
    <property type="entry name" value="DIACYLGLYCEROL ACYLTRANSFERASE_MYCOLYLTRANSFERASE AG85A"/>
    <property type="match status" value="1"/>
</dbReference>
<keyword evidence="2" id="KW-1185">Reference proteome</keyword>
<organism evidence="1 2">
    <name type="scientific">Nocardia pulmonis</name>
    <dbReference type="NCBI Taxonomy" id="2951408"/>
    <lineage>
        <taxon>Bacteria</taxon>
        <taxon>Bacillati</taxon>
        <taxon>Actinomycetota</taxon>
        <taxon>Actinomycetes</taxon>
        <taxon>Mycobacteriales</taxon>
        <taxon>Nocardiaceae</taxon>
        <taxon>Nocardia</taxon>
    </lineage>
</organism>
<dbReference type="SUPFAM" id="SSF53474">
    <property type="entry name" value="alpha/beta-Hydrolases"/>
    <property type="match status" value="1"/>
</dbReference>
<dbReference type="GO" id="GO:0016747">
    <property type="term" value="F:acyltransferase activity, transferring groups other than amino-acyl groups"/>
    <property type="evidence" value="ECO:0007669"/>
    <property type="project" value="TreeGrafter"/>
</dbReference>
<evidence type="ECO:0000313" key="2">
    <source>
        <dbReference type="Proteomes" id="UP001139157"/>
    </source>
</evidence>
<dbReference type="Gene3D" id="3.40.50.1820">
    <property type="entry name" value="alpha/beta hydrolase"/>
    <property type="match status" value="1"/>
</dbReference>
<comment type="caution">
    <text evidence="1">The sequence shown here is derived from an EMBL/GenBank/DDBJ whole genome shotgun (WGS) entry which is preliminary data.</text>
</comment>
<dbReference type="InterPro" id="IPR029058">
    <property type="entry name" value="AB_hydrolase_fold"/>
</dbReference>
<reference evidence="1" key="1">
    <citation type="submission" date="2022-06" db="EMBL/GenBank/DDBJ databases">
        <title>Novel species in genus nocardia.</title>
        <authorList>
            <person name="Li F."/>
        </authorList>
    </citation>
    <scope>NUCLEOTIDE SEQUENCE</scope>
    <source>
        <strain evidence="1">CDC141</strain>
    </source>
</reference>
<dbReference type="PANTHER" id="PTHR48098">
    <property type="entry name" value="ENTEROCHELIN ESTERASE-RELATED"/>
    <property type="match status" value="1"/>
</dbReference>
<dbReference type="Proteomes" id="UP001139157">
    <property type="component" value="Unassembled WGS sequence"/>
</dbReference>
<proteinExistence type="predicted"/>
<dbReference type="InterPro" id="IPR000801">
    <property type="entry name" value="Esterase-like"/>
</dbReference>
<dbReference type="RefSeq" id="WP_251914513.1">
    <property type="nucleotide sequence ID" value="NZ_JAMRXG010000009.1"/>
</dbReference>
<dbReference type="EMBL" id="JAMRXG010000009">
    <property type="protein sequence ID" value="MCM6776212.1"/>
    <property type="molecule type" value="Genomic_DNA"/>
</dbReference>
<accession>A0A9X2IXN4</accession>